<accession>A0A6J4EDW6</accession>
<dbReference type="AlphaFoldDB" id="A0A6J4EDW6"/>
<reference evidence="2 3" key="1">
    <citation type="submission" date="2020-05" db="EMBL/GenBank/DDBJ databases">
        <title>Characterization of novel class B3 metallo-beta-lactamase from novel Pseudomonas species.</title>
        <authorList>
            <person name="Yamada K."/>
            <person name="Aoki K."/>
            <person name="Ishii Y."/>
        </authorList>
    </citation>
    <scope>NUCLEOTIDE SEQUENCE [LARGE SCALE GENOMIC DNA]</scope>
    <source>
        <strain evidence="2 3">TUM18999</strain>
    </source>
</reference>
<protein>
    <submittedName>
        <fullName evidence="2">Uncharacterized protein</fullName>
    </submittedName>
</protein>
<gene>
    <name evidence="2" type="ORF">TUM18999_57790</name>
</gene>
<keyword evidence="1" id="KW-0732">Signal</keyword>
<dbReference type="RefSeq" id="WP_173178623.1">
    <property type="nucleotide sequence ID" value="NZ_AP023189.1"/>
</dbReference>
<sequence length="75" mass="7751">MSISEMIVWLFGLLCAATVLCSPAACTANRHIQIERAIASGADPLAAKCAIEGENGESKLCLAFIVKTGAGGEKK</sequence>
<proteinExistence type="predicted"/>
<dbReference type="Proteomes" id="UP000509383">
    <property type="component" value="Chromosome"/>
</dbReference>
<feature type="chain" id="PRO_5026789288" evidence="1">
    <location>
        <begin position="25"/>
        <end position="75"/>
    </location>
</feature>
<organism evidence="2 3">
    <name type="scientific">Pseudomonas tohonis</name>
    <dbReference type="NCBI Taxonomy" id="2725477"/>
    <lineage>
        <taxon>Bacteria</taxon>
        <taxon>Pseudomonadati</taxon>
        <taxon>Pseudomonadota</taxon>
        <taxon>Gammaproteobacteria</taxon>
        <taxon>Pseudomonadales</taxon>
        <taxon>Pseudomonadaceae</taxon>
        <taxon>Pseudomonas</taxon>
    </lineage>
</organism>
<name>A0A6J4EDW6_9PSED</name>
<dbReference type="EMBL" id="AP023189">
    <property type="protein sequence ID" value="BCG27588.1"/>
    <property type="molecule type" value="Genomic_DNA"/>
</dbReference>
<evidence type="ECO:0000313" key="3">
    <source>
        <dbReference type="Proteomes" id="UP000509383"/>
    </source>
</evidence>
<evidence type="ECO:0000256" key="1">
    <source>
        <dbReference type="SAM" id="SignalP"/>
    </source>
</evidence>
<evidence type="ECO:0000313" key="2">
    <source>
        <dbReference type="EMBL" id="BCG27588.1"/>
    </source>
</evidence>
<feature type="signal peptide" evidence="1">
    <location>
        <begin position="1"/>
        <end position="24"/>
    </location>
</feature>
<dbReference type="KEGG" id="ptw:TUM18999_57790"/>